<dbReference type="EMBL" id="JACHHT010000001">
    <property type="protein sequence ID" value="MBB6520518.1"/>
    <property type="molecule type" value="Genomic_DNA"/>
</dbReference>
<evidence type="ECO:0000313" key="2">
    <source>
        <dbReference type="EMBL" id="MBB6520518.1"/>
    </source>
</evidence>
<comment type="caution">
    <text evidence="2">The sequence shown here is derived from an EMBL/GenBank/DDBJ whole genome shotgun (WGS) entry which is preliminary data.</text>
</comment>
<dbReference type="AlphaFoldDB" id="A0A7X0MUP9"/>
<protein>
    <submittedName>
        <fullName evidence="2">Uncharacterized protein</fullName>
    </submittedName>
</protein>
<dbReference type="RefSeq" id="WP_166850981.1">
    <property type="nucleotide sequence ID" value="NZ_JAAONY010000001.1"/>
</dbReference>
<feature type="signal peptide" evidence="1">
    <location>
        <begin position="1"/>
        <end position="19"/>
    </location>
</feature>
<dbReference type="InParanoid" id="A0A7X0MUP9"/>
<proteinExistence type="predicted"/>
<name>A0A7X0MUP9_9GAMM</name>
<sequence>MKKFICSAALLSLSSLSFAMLPASEQKPQAQMQAQEEEKICLVVRKSIYGKYRKKCKSTQEWMDFLAEYGPKIEKQLETAGITRSLRGGAIYGKAPQIAYKEK</sequence>
<keyword evidence="3" id="KW-1185">Reference proteome</keyword>
<evidence type="ECO:0000313" key="3">
    <source>
        <dbReference type="Proteomes" id="UP000528457"/>
    </source>
</evidence>
<evidence type="ECO:0000256" key="1">
    <source>
        <dbReference type="SAM" id="SignalP"/>
    </source>
</evidence>
<reference evidence="2 3" key="1">
    <citation type="submission" date="2020-08" db="EMBL/GenBank/DDBJ databases">
        <title>Genomic Encyclopedia of Type Strains, Phase IV (KMG-IV): sequencing the most valuable type-strain genomes for metagenomic binning, comparative biology and taxonomic classification.</title>
        <authorList>
            <person name="Goeker M."/>
        </authorList>
    </citation>
    <scope>NUCLEOTIDE SEQUENCE [LARGE SCALE GENOMIC DNA]</scope>
    <source>
        <strain evidence="2 3">DSM 22368</strain>
    </source>
</reference>
<organism evidence="2 3">
    <name type="scientific">Pseudoteredinibacter isoporae</name>
    <dbReference type="NCBI Taxonomy" id="570281"/>
    <lineage>
        <taxon>Bacteria</taxon>
        <taxon>Pseudomonadati</taxon>
        <taxon>Pseudomonadota</taxon>
        <taxon>Gammaproteobacteria</taxon>
        <taxon>Cellvibrionales</taxon>
        <taxon>Cellvibrionaceae</taxon>
        <taxon>Pseudoteredinibacter</taxon>
    </lineage>
</organism>
<keyword evidence="1" id="KW-0732">Signal</keyword>
<feature type="chain" id="PRO_5030675951" evidence="1">
    <location>
        <begin position="20"/>
        <end position="103"/>
    </location>
</feature>
<dbReference type="Proteomes" id="UP000528457">
    <property type="component" value="Unassembled WGS sequence"/>
</dbReference>
<gene>
    <name evidence="2" type="ORF">HNR48_000796</name>
</gene>
<accession>A0A7X0MUP9</accession>